<dbReference type="Pfam" id="PF00135">
    <property type="entry name" value="COesterase"/>
    <property type="match status" value="1"/>
</dbReference>
<comment type="similarity">
    <text evidence="3">Belongs to the major facilitator superfamily. Vesicular transporter family.</text>
</comment>
<feature type="transmembrane region" description="Helical" evidence="10">
    <location>
        <begin position="220"/>
        <end position="238"/>
    </location>
</feature>
<dbReference type="GO" id="GO:0016787">
    <property type="term" value="F:hydrolase activity"/>
    <property type="evidence" value="ECO:0007669"/>
    <property type="project" value="UniProtKB-KW"/>
</dbReference>
<reference evidence="12" key="1">
    <citation type="submission" date="2021-07" db="EMBL/GenBank/DDBJ databases">
        <authorList>
            <person name="Branca A.L. A."/>
        </authorList>
    </citation>
    <scope>NUCLEOTIDE SEQUENCE</scope>
</reference>
<feature type="transmembrane region" description="Helical" evidence="10">
    <location>
        <begin position="278"/>
        <end position="298"/>
    </location>
</feature>
<evidence type="ECO:0000256" key="4">
    <source>
        <dbReference type="ARBA" id="ARBA00022448"/>
    </source>
</evidence>
<evidence type="ECO:0000256" key="3">
    <source>
        <dbReference type="ARBA" id="ARBA00006829"/>
    </source>
</evidence>
<dbReference type="SUPFAM" id="SSF103473">
    <property type="entry name" value="MFS general substrate transporter"/>
    <property type="match status" value="1"/>
</dbReference>
<dbReference type="PANTHER" id="PTHR23506">
    <property type="entry name" value="GH10249P"/>
    <property type="match status" value="1"/>
</dbReference>
<feature type="region of interest" description="Disordered" evidence="9">
    <location>
        <begin position="318"/>
        <end position="348"/>
    </location>
</feature>
<dbReference type="InterPro" id="IPR020846">
    <property type="entry name" value="MFS_dom"/>
</dbReference>
<gene>
    <name evidence="12" type="ORF">POLS_LOCUS5973</name>
</gene>
<proteinExistence type="inferred from homology"/>
<evidence type="ECO:0000256" key="2">
    <source>
        <dbReference type="ARBA" id="ARBA00005964"/>
    </source>
</evidence>
<keyword evidence="4" id="KW-0813">Transport</keyword>
<dbReference type="Pfam" id="PF07690">
    <property type="entry name" value="MFS_1"/>
    <property type="match status" value="1"/>
</dbReference>
<protein>
    <recommendedName>
        <fullName evidence="11">Major facilitator superfamily (MFS) profile domain-containing protein</fullName>
    </recommendedName>
</protein>
<feature type="transmembrane region" description="Helical" evidence="10">
    <location>
        <begin position="365"/>
        <end position="390"/>
    </location>
</feature>
<dbReference type="PRINTS" id="PR01035">
    <property type="entry name" value="TCRTETA"/>
</dbReference>
<evidence type="ECO:0000313" key="12">
    <source>
        <dbReference type="EMBL" id="CAG8147158.1"/>
    </source>
</evidence>
<feature type="transmembrane region" description="Helical" evidence="10">
    <location>
        <begin position="459"/>
        <end position="480"/>
    </location>
</feature>
<dbReference type="Proteomes" id="UP001153618">
    <property type="component" value="Unassembled WGS sequence"/>
</dbReference>
<dbReference type="AlphaFoldDB" id="A0A9W4HWX8"/>
<keyword evidence="8 10" id="KW-0472">Membrane</keyword>
<organism evidence="12 13">
    <name type="scientific">Penicillium olsonii</name>
    <dbReference type="NCBI Taxonomy" id="99116"/>
    <lineage>
        <taxon>Eukaryota</taxon>
        <taxon>Fungi</taxon>
        <taxon>Dikarya</taxon>
        <taxon>Ascomycota</taxon>
        <taxon>Pezizomycotina</taxon>
        <taxon>Eurotiomycetes</taxon>
        <taxon>Eurotiomycetidae</taxon>
        <taxon>Eurotiales</taxon>
        <taxon>Aspergillaceae</taxon>
        <taxon>Penicillium</taxon>
    </lineage>
</organism>
<feature type="transmembrane region" description="Helical" evidence="10">
    <location>
        <begin position="158"/>
        <end position="181"/>
    </location>
</feature>
<dbReference type="PROSITE" id="PS00122">
    <property type="entry name" value="CARBOXYLESTERASE_B_1"/>
    <property type="match status" value="1"/>
</dbReference>
<dbReference type="OrthoDB" id="3200163at2759"/>
<evidence type="ECO:0000256" key="9">
    <source>
        <dbReference type="SAM" id="MobiDB-lite"/>
    </source>
</evidence>
<feature type="transmembrane region" description="Helical" evidence="10">
    <location>
        <begin position="540"/>
        <end position="562"/>
    </location>
</feature>
<dbReference type="InterPro" id="IPR050930">
    <property type="entry name" value="MFS_Vesicular_Transporter"/>
</dbReference>
<dbReference type="EMBL" id="CAJVOS010000031">
    <property type="protein sequence ID" value="CAG8147158.1"/>
    <property type="molecule type" value="Genomic_DNA"/>
</dbReference>
<comment type="similarity">
    <text evidence="2">Belongs to the type-B carboxylesterase/lipase family.</text>
</comment>
<name>A0A9W4HWX8_PENOL</name>
<dbReference type="InterPro" id="IPR036259">
    <property type="entry name" value="MFS_trans_sf"/>
</dbReference>
<feature type="domain" description="Major facilitator superfamily (MFS) profile" evidence="11">
    <location>
        <begin position="116"/>
        <end position="564"/>
    </location>
</feature>
<feature type="transmembrane region" description="Helical" evidence="10">
    <location>
        <begin position="193"/>
        <end position="214"/>
    </location>
</feature>
<dbReference type="InterPro" id="IPR019826">
    <property type="entry name" value="Carboxylesterase_B_AS"/>
</dbReference>
<dbReference type="InterPro" id="IPR029058">
    <property type="entry name" value="AB_hydrolase_fold"/>
</dbReference>
<dbReference type="PROSITE" id="PS50850">
    <property type="entry name" value="MFS"/>
    <property type="match status" value="1"/>
</dbReference>
<evidence type="ECO:0000313" key="13">
    <source>
        <dbReference type="Proteomes" id="UP001153618"/>
    </source>
</evidence>
<dbReference type="GO" id="GO:0016020">
    <property type="term" value="C:membrane"/>
    <property type="evidence" value="ECO:0007669"/>
    <property type="project" value="UniProtKB-SubCell"/>
</dbReference>
<dbReference type="InterPro" id="IPR011701">
    <property type="entry name" value="MFS"/>
</dbReference>
<dbReference type="PANTHER" id="PTHR23506:SF23">
    <property type="entry name" value="GH10249P"/>
    <property type="match status" value="1"/>
</dbReference>
<sequence>MSIDDIYIVFGARGPPKRKQIHLRAMWRDNTSNTKVQDAQIVRCLFFISQTLTWTSLLIVGLEHQLKFALLGFSRSDPLLSYSANSIRFPLYKNLMAENWWSSDRRPRFVELRSSRWFVMFVVSFAAGTDVFLYGLIVPVTPTALKDRVGLSEDRIQAWTSILLALYAAALLATAPVVGYIADRAESRRWPLLIGLVALGAATALLCVGTHMALWVVGRIFQGVAAAIVWTAGLALMVDTVGQDGLGQAIGYVSMAISVGTLGGPLLGGVVYQSGGYYAVFGLAFGLIGLDIILRLLLIEKRHALKWLVPELRPPTENDPLEPGSVAPAVPPTPSTASDTQGPPKPLPSQSGLGRLATLLSSPRLVVSLWGYFVISLVLGSFDSVLPLFVHDTFGWQQSGQGLIFIPLMVPHITDPLTGWMLDHFPKSCRYITSTAFICAAPLLVLLRLVTDNSMQQKILLCALLSLLGLCLAVSMPPLVNETFYAVKEKEDESPGIFGRGGAMALAFGLVNMGFAAGTLIGPFFAGFIRQSAGWGTMGWALALIAGISSVPILLFLGGWILTAKPTLPGHYSNMAEIQHIGLNATFKGRRLSESVDQFRGIKYASIPARFEKAELVNSFDVVVDATEYGPRCPQANIDVRHLLRIPEDFVIEPEAEDEFECLNLEITCPTNSLVTGPLPVVVWIHGGSQIVTFCSAASKICDPTKIVADSVKAGKPIIFVGINYRLNIFSFGDGKERNLALKDQRLGIEWVRRNIAGFGGDPDNITLSGESAGAIYTHAHLITGPPVKRAVMASGSLYLSSPLPLEKGDGLIKLLESKVQELGQPSLRQSSVPVLIQALEECNVNTAWIQEEPELEGWEARPEQVEEVMIGDVEYESVIWRNGVEHLDGETIAAAFDNDKNWGTQLRKMYHVVGDRSTAAKLGALDLVNDIRYTLPVEVISEKLRSANKPVFNYVVDQPNPWQASSRAHHAVDLLFLFDGVDLSSNPAASAVGKEMRQRWIRFINGDGPWSVDRRFAFGPVGECKEINEVQFAARRRVEHCKVLREAGPSAYMPIVFALTAGRINLLN</sequence>
<keyword evidence="13" id="KW-1185">Reference proteome</keyword>
<dbReference type="GO" id="GO:0017000">
    <property type="term" value="P:antibiotic biosynthetic process"/>
    <property type="evidence" value="ECO:0007669"/>
    <property type="project" value="UniProtKB-ARBA"/>
</dbReference>
<keyword evidence="5 10" id="KW-0812">Transmembrane</keyword>
<keyword evidence="6" id="KW-0378">Hydrolase</keyword>
<dbReference type="SUPFAM" id="SSF53474">
    <property type="entry name" value="alpha/beta-Hydrolases"/>
    <property type="match status" value="1"/>
</dbReference>
<dbReference type="InterPro" id="IPR002018">
    <property type="entry name" value="CarbesteraseB"/>
</dbReference>
<dbReference type="GO" id="GO:0022857">
    <property type="term" value="F:transmembrane transporter activity"/>
    <property type="evidence" value="ECO:0007669"/>
    <property type="project" value="InterPro"/>
</dbReference>
<dbReference type="GO" id="GO:0072330">
    <property type="term" value="P:monocarboxylic acid biosynthetic process"/>
    <property type="evidence" value="ECO:0007669"/>
    <property type="project" value="UniProtKB-ARBA"/>
</dbReference>
<feature type="transmembrane region" description="Helical" evidence="10">
    <location>
        <begin position="250"/>
        <end position="272"/>
    </location>
</feature>
<feature type="transmembrane region" description="Helical" evidence="10">
    <location>
        <begin position="431"/>
        <end position="450"/>
    </location>
</feature>
<evidence type="ECO:0000256" key="5">
    <source>
        <dbReference type="ARBA" id="ARBA00022692"/>
    </source>
</evidence>
<dbReference type="Gene3D" id="1.20.1250.20">
    <property type="entry name" value="MFS general substrate transporter like domains"/>
    <property type="match status" value="2"/>
</dbReference>
<evidence type="ECO:0000256" key="7">
    <source>
        <dbReference type="ARBA" id="ARBA00022989"/>
    </source>
</evidence>
<feature type="transmembrane region" description="Helical" evidence="10">
    <location>
        <begin position="117"/>
        <end position="138"/>
    </location>
</feature>
<evidence type="ECO:0000256" key="6">
    <source>
        <dbReference type="ARBA" id="ARBA00022801"/>
    </source>
</evidence>
<dbReference type="InterPro" id="IPR001958">
    <property type="entry name" value="Tet-R_TetA/multi-R_MdtG-like"/>
</dbReference>
<evidence type="ECO:0000256" key="1">
    <source>
        <dbReference type="ARBA" id="ARBA00004141"/>
    </source>
</evidence>
<dbReference type="Gene3D" id="3.40.50.1820">
    <property type="entry name" value="alpha/beta hydrolase"/>
    <property type="match status" value="1"/>
</dbReference>
<comment type="subcellular location">
    <subcellularLocation>
        <location evidence="1">Membrane</location>
        <topology evidence="1">Multi-pass membrane protein</topology>
    </subcellularLocation>
</comment>
<keyword evidence="7 10" id="KW-1133">Transmembrane helix</keyword>
<comment type="caution">
    <text evidence="12">The sequence shown here is derived from an EMBL/GenBank/DDBJ whole genome shotgun (WGS) entry which is preliminary data.</text>
</comment>
<feature type="transmembrane region" description="Helical" evidence="10">
    <location>
        <begin position="503"/>
        <end position="528"/>
    </location>
</feature>
<accession>A0A9W4HWX8</accession>
<evidence type="ECO:0000256" key="10">
    <source>
        <dbReference type="SAM" id="Phobius"/>
    </source>
</evidence>
<evidence type="ECO:0000259" key="11">
    <source>
        <dbReference type="PROSITE" id="PS50850"/>
    </source>
</evidence>
<evidence type="ECO:0000256" key="8">
    <source>
        <dbReference type="ARBA" id="ARBA00023136"/>
    </source>
</evidence>